<comment type="caution">
    <text evidence="3">The sequence shown here is derived from an EMBL/GenBank/DDBJ whole genome shotgun (WGS) entry which is preliminary data.</text>
</comment>
<dbReference type="OrthoDB" id="1496114at2"/>
<evidence type="ECO:0000313" key="3">
    <source>
        <dbReference type="EMBL" id="TXF88710.1"/>
    </source>
</evidence>
<dbReference type="PROSITE" id="PS51781">
    <property type="entry name" value="SH3B"/>
    <property type="match status" value="1"/>
</dbReference>
<dbReference type="AlphaFoldDB" id="A0A5C7FG82"/>
<dbReference type="Gene3D" id="2.30.30.40">
    <property type="entry name" value="SH3 Domains"/>
    <property type="match status" value="1"/>
</dbReference>
<feature type="domain" description="SH3b" evidence="2">
    <location>
        <begin position="105"/>
        <end position="183"/>
    </location>
</feature>
<evidence type="ECO:0000259" key="2">
    <source>
        <dbReference type="PROSITE" id="PS51781"/>
    </source>
</evidence>
<dbReference type="EMBL" id="VOXD01000020">
    <property type="protein sequence ID" value="TXF88710.1"/>
    <property type="molecule type" value="Genomic_DNA"/>
</dbReference>
<dbReference type="RefSeq" id="WP_147931313.1">
    <property type="nucleotide sequence ID" value="NZ_VOXD01000020.1"/>
</dbReference>
<protein>
    <submittedName>
        <fullName evidence="3">SH3 domain-containing protein</fullName>
    </submittedName>
</protein>
<name>A0A5C7FG82_9BACT</name>
<accession>A0A5C7FG82</accession>
<feature type="transmembrane region" description="Helical" evidence="1">
    <location>
        <begin position="12"/>
        <end position="29"/>
    </location>
</feature>
<evidence type="ECO:0000256" key="1">
    <source>
        <dbReference type="SAM" id="Phobius"/>
    </source>
</evidence>
<keyword evidence="1" id="KW-0472">Membrane</keyword>
<keyword evidence="1" id="KW-0812">Transmembrane</keyword>
<keyword evidence="4" id="KW-1185">Reference proteome</keyword>
<reference evidence="3 4" key="1">
    <citation type="submission" date="2019-08" db="EMBL/GenBank/DDBJ databases">
        <title>Lewinella sp. strain SSH13 Genome sequencing and assembly.</title>
        <authorList>
            <person name="Kim I."/>
        </authorList>
    </citation>
    <scope>NUCLEOTIDE SEQUENCE [LARGE SCALE GENOMIC DNA]</scope>
    <source>
        <strain evidence="3 4">SSH13</strain>
    </source>
</reference>
<dbReference type="Proteomes" id="UP000321907">
    <property type="component" value="Unassembled WGS sequence"/>
</dbReference>
<gene>
    <name evidence="3" type="ORF">FUA23_13670</name>
</gene>
<proteinExistence type="predicted"/>
<organism evidence="3 4">
    <name type="scientific">Neolewinella aurantiaca</name>
    <dbReference type="NCBI Taxonomy" id="2602767"/>
    <lineage>
        <taxon>Bacteria</taxon>
        <taxon>Pseudomonadati</taxon>
        <taxon>Bacteroidota</taxon>
        <taxon>Saprospiria</taxon>
        <taxon>Saprospirales</taxon>
        <taxon>Lewinellaceae</taxon>
        <taxon>Neolewinella</taxon>
    </lineage>
</organism>
<evidence type="ECO:0000313" key="4">
    <source>
        <dbReference type="Proteomes" id="UP000321907"/>
    </source>
</evidence>
<dbReference type="Pfam" id="PF08239">
    <property type="entry name" value="SH3_3"/>
    <property type="match status" value="1"/>
</dbReference>
<dbReference type="InterPro" id="IPR003646">
    <property type="entry name" value="SH3-like_bac-type"/>
</dbReference>
<keyword evidence="1" id="KW-1133">Transmembrane helix</keyword>
<sequence length="192" mass="21291">MATKKTNNARLVPFIIMSLLTLIFLIWAMQQCGQDDGDYAMIAEREARETYIDTMRRAEQERQIQAQINAEAEARAAALLRARTQPLPGDSVVRMPAAEVVVEKVTTLYSTINGLNVRSGPSLKNGKIARLGLYDEVEFAGEVTDSLYTIDLGEVSPTAPWVKVKLKDGKEGWVFGAGVSYYKYQLKGVITD</sequence>